<name>X1QUQ8_9ZZZZ</name>
<sequence length="62" mass="7330">MTQGYLRRQGLEPTDILLSELLWNKGYTSALISDTYHMHEPRMGFSRGFDYVQFIRGQEYDP</sequence>
<feature type="non-terminal residue" evidence="1">
    <location>
        <position position="62"/>
    </location>
</feature>
<gene>
    <name evidence="1" type="ORF">S06H3_65850</name>
</gene>
<protein>
    <submittedName>
        <fullName evidence="1">Uncharacterized protein</fullName>
    </submittedName>
</protein>
<accession>X1QUQ8</accession>
<evidence type="ECO:0000313" key="1">
    <source>
        <dbReference type="EMBL" id="GAI71973.1"/>
    </source>
</evidence>
<reference evidence="1" key="1">
    <citation type="journal article" date="2014" name="Front. Microbiol.">
        <title>High frequency of phylogenetically diverse reductive dehalogenase-homologous genes in deep subseafloor sedimentary metagenomes.</title>
        <authorList>
            <person name="Kawai M."/>
            <person name="Futagami T."/>
            <person name="Toyoda A."/>
            <person name="Takaki Y."/>
            <person name="Nishi S."/>
            <person name="Hori S."/>
            <person name="Arai W."/>
            <person name="Tsubouchi T."/>
            <person name="Morono Y."/>
            <person name="Uchiyama I."/>
            <person name="Ito T."/>
            <person name="Fujiyama A."/>
            <person name="Inagaki F."/>
            <person name="Takami H."/>
        </authorList>
    </citation>
    <scope>NUCLEOTIDE SEQUENCE</scope>
    <source>
        <strain evidence="1">Expedition CK06-06</strain>
    </source>
</reference>
<proteinExistence type="predicted"/>
<dbReference type="EMBL" id="BARV01044544">
    <property type="protein sequence ID" value="GAI71973.1"/>
    <property type="molecule type" value="Genomic_DNA"/>
</dbReference>
<comment type="caution">
    <text evidence="1">The sequence shown here is derived from an EMBL/GenBank/DDBJ whole genome shotgun (WGS) entry which is preliminary data.</text>
</comment>
<organism evidence="1">
    <name type="scientific">marine sediment metagenome</name>
    <dbReference type="NCBI Taxonomy" id="412755"/>
    <lineage>
        <taxon>unclassified sequences</taxon>
        <taxon>metagenomes</taxon>
        <taxon>ecological metagenomes</taxon>
    </lineage>
</organism>
<dbReference type="AlphaFoldDB" id="X1QUQ8"/>